<comment type="caution">
    <text evidence="10">The sequence shown here is derived from an EMBL/GenBank/DDBJ whole genome shotgun (WGS) entry which is preliminary data.</text>
</comment>
<evidence type="ECO:0000256" key="6">
    <source>
        <dbReference type="ARBA" id="ARBA00023244"/>
    </source>
</evidence>
<accession>A0A2P8HGX9</accession>
<comment type="similarity">
    <text evidence="1 8">Belongs to the precorrin methyltransferase family.</text>
</comment>
<dbReference type="InterPro" id="IPR000878">
    <property type="entry name" value="4pyrrol_Mease"/>
</dbReference>
<dbReference type="PANTHER" id="PTHR45790">
    <property type="entry name" value="SIROHEME SYNTHASE-RELATED"/>
    <property type="match status" value="1"/>
</dbReference>
<dbReference type="PROSITE" id="PS00840">
    <property type="entry name" value="SUMT_2"/>
    <property type="match status" value="1"/>
</dbReference>
<evidence type="ECO:0000256" key="5">
    <source>
        <dbReference type="ARBA" id="ARBA00022691"/>
    </source>
</evidence>
<comment type="pathway">
    <text evidence="7">Porphyrin-containing compound metabolism; siroheme biosynthesis; precorrin-2 from uroporphyrinogen III: step 1/1.</text>
</comment>
<dbReference type="InterPro" id="IPR003043">
    <property type="entry name" value="Uropor_MeTrfase_CS"/>
</dbReference>
<keyword evidence="11" id="KW-1185">Reference proteome</keyword>
<dbReference type="GO" id="GO:0032259">
    <property type="term" value="P:methylation"/>
    <property type="evidence" value="ECO:0007669"/>
    <property type="project" value="UniProtKB-KW"/>
</dbReference>
<dbReference type="CDD" id="cd11642">
    <property type="entry name" value="SUMT"/>
    <property type="match status" value="1"/>
</dbReference>
<dbReference type="InterPro" id="IPR050161">
    <property type="entry name" value="Siro_Cobalamin_biosynth"/>
</dbReference>
<evidence type="ECO:0000256" key="4">
    <source>
        <dbReference type="ARBA" id="ARBA00022679"/>
    </source>
</evidence>
<evidence type="ECO:0000313" key="10">
    <source>
        <dbReference type="EMBL" id="PSL45478.1"/>
    </source>
</evidence>
<dbReference type="InterPro" id="IPR006366">
    <property type="entry name" value="CobA/CysG_C"/>
</dbReference>
<reference evidence="10 11" key="1">
    <citation type="submission" date="2018-03" db="EMBL/GenBank/DDBJ databases">
        <title>Genomic Encyclopedia of Archaeal and Bacterial Type Strains, Phase II (KMG-II): from individual species to whole genera.</title>
        <authorList>
            <person name="Goeker M."/>
        </authorList>
    </citation>
    <scope>NUCLEOTIDE SEQUENCE [LARGE SCALE GENOMIC DNA]</scope>
    <source>
        <strain evidence="10 11">DSM 24859</strain>
    </source>
</reference>
<dbReference type="PROSITE" id="PS00839">
    <property type="entry name" value="SUMT_1"/>
    <property type="match status" value="1"/>
</dbReference>
<dbReference type="GO" id="GO:0019354">
    <property type="term" value="P:siroheme biosynthetic process"/>
    <property type="evidence" value="ECO:0007669"/>
    <property type="project" value="InterPro"/>
</dbReference>
<keyword evidence="5" id="KW-0949">S-adenosyl-L-methionine</keyword>
<evidence type="ECO:0000256" key="8">
    <source>
        <dbReference type="RuleBase" id="RU003960"/>
    </source>
</evidence>
<dbReference type="InterPro" id="IPR035996">
    <property type="entry name" value="4pyrrol_Methylase_sf"/>
</dbReference>
<keyword evidence="6" id="KW-0627">Porphyrin biosynthesis</keyword>
<dbReference type="PANTHER" id="PTHR45790:SF3">
    <property type="entry name" value="S-ADENOSYL-L-METHIONINE-DEPENDENT UROPORPHYRINOGEN III METHYLTRANSFERASE, CHLOROPLASTIC"/>
    <property type="match status" value="1"/>
</dbReference>
<evidence type="ECO:0000256" key="2">
    <source>
        <dbReference type="ARBA" id="ARBA00012162"/>
    </source>
</evidence>
<feature type="domain" description="Tetrapyrrole methylase" evidence="9">
    <location>
        <begin position="15"/>
        <end position="229"/>
    </location>
</feature>
<dbReference type="FunFam" id="3.40.1010.10:FF:000001">
    <property type="entry name" value="Siroheme synthase"/>
    <property type="match status" value="1"/>
</dbReference>
<proteinExistence type="inferred from homology"/>
<sequence>MPENEVINNKMLHPVCIVGAGPGAADLLTIRAARCIEEAEVILYDNLVSAEILALCRPQAEQIYTGKKYGDAIDPLTRQANIHELMVIHAQAGKKVVRLKSGDPFIYGRAAEELRYLQEHQVPYKVIPGLTAGIAAASLCHIPLTERNRSNAVLFCTGHTANYDFEQLDALANMLRTGTSLVMYMGLSNMPAVLEKLQLAAGNETIYVTAISQVSGEQQQTVTATLSEIEAQLLLHPLPMPVVFIIGKHAKSITNETRHSYLRSWQQG</sequence>
<keyword evidence="4 8" id="KW-0808">Transferase</keyword>
<dbReference type="InterPro" id="IPR014777">
    <property type="entry name" value="4pyrrole_Mease_sub1"/>
</dbReference>
<evidence type="ECO:0000256" key="1">
    <source>
        <dbReference type="ARBA" id="ARBA00005879"/>
    </source>
</evidence>
<dbReference type="SUPFAM" id="SSF53790">
    <property type="entry name" value="Tetrapyrrole methylase"/>
    <property type="match status" value="1"/>
</dbReference>
<evidence type="ECO:0000256" key="3">
    <source>
        <dbReference type="ARBA" id="ARBA00022603"/>
    </source>
</evidence>
<dbReference type="Gene3D" id="3.40.1010.10">
    <property type="entry name" value="Cobalt-precorrin-4 Transmethylase, Domain 1"/>
    <property type="match status" value="1"/>
</dbReference>
<gene>
    <name evidence="10" type="ORF">CLV51_104182</name>
</gene>
<dbReference type="Proteomes" id="UP000240971">
    <property type="component" value="Unassembled WGS sequence"/>
</dbReference>
<keyword evidence="3 8" id="KW-0489">Methyltransferase</keyword>
<dbReference type="Pfam" id="PF00590">
    <property type="entry name" value="TP_methylase"/>
    <property type="match status" value="1"/>
</dbReference>
<evidence type="ECO:0000313" key="11">
    <source>
        <dbReference type="Proteomes" id="UP000240971"/>
    </source>
</evidence>
<dbReference type="OrthoDB" id="9815856at2"/>
<evidence type="ECO:0000256" key="7">
    <source>
        <dbReference type="ARBA" id="ARBA00025705"/>
    </source>
</evidence>
<dbReference type="EC" id="2.1.1.107" evidence="2"/>
<protein>
    <recommendedName>
        <fullName evidence="2">uroporphyrinogen-III C-methyltransferase</fullName>
        <ecNumber evidence="2">2.1.1.107</ecNumber>
    </recommendedName>
</protein>
<dbReference type="NCBIfam" id="NF004790">
    <property type="entry name" value="PRK06136.1"/>
    <property type="match status" value="1"/>
</dbReference>
<dbReference type="EMBL" id="PYAW01000004">
    <property type="protein sequence ID" value="PSL45478.1"/>
    <property type="molecule type" value="Genomic_DNA"/>
</dbReference>
<dbReference type="GO" id="GO:0004851">
    <property type="term" value="F:uroporphyrin-III C-methyltransferase activity"/>
    <property type="evidence" value="ECO:0007669"/>
    <property type="project" value="UniProtKB-EC"/>
</dbReference>
<dbReference type="InterPro" id="IPR014776">
    <property type="entry name" value="4pyrrole_Mease_sub2"/>
</dbReference>
<organism evidence="10 11">
    <name type="scientific">Chitinophaga niastensis</name>
    <dbReference type="NCBI Taxonomy" id="536980"/>
    <lineage>
        <taxon>Bacteria</taxon>
        <taxon>Pseudomonadati</taxon>
        <taxon>Bacteroidota</taxon>
        <taxon>Chitinophagia</taxon>
        <taxon>Chitinophagales</taxon>
        <taxon>Chitinophagaceae</taxon>
        <taxon>Chitinophaga</taxon>
    </lineage>
</organism>
<dbReference type="AlphaFoldDB" id="A0A2P8HGX9"/>
<dbReference type="NCBIfam" id="TIGR01469">
    <property type="entry name" value="cobA_cysG_Cterm"/>
    <property type="match status" value="1"/>
</dbReference>
<evidence type="ECO:0000259" key="9">
    <source>
        <dbReference type="Pfam" id="PF00590"/>
    </source>
</evidence>
<dbReference type="Gene3D" id="3.30.950.10">
    <property type="entry name" value="Methyltransferase, Cobalt-precorrin-4 Transmethylase, Domain 2"/>
    <property type="match status" value="1"/>
</dbReference>
<dbReference type="RefSeq" id="WP_106529808.1">
    <property type="nucleotide sequence ID" value="NZ_PYAW01000004.1"/>
</dbReference>
<name>A0A2P8HGX9_CHINA</name>